<keyword evidence="16" id="KW-1185">Reference proteome</keyword>
<protein>
    <recommendedName>
        <fullName evidence="7">mitogen-activated protein kinase kinase</fullName>
        <ecNumber evidence="7">2.7.12.2</ecNumber>
    </recommendedName>
</protein>
<feature type="transmembrane region" description="Helical" evidence="13">
    <location>
        <begin position="41"/>
        <end position="62"/>
    </location>
</feature>
<keyword evidence="13" id="KW-0812">Transmembrane</keyword>
<dbReference type="AlphaFoldDB" id="A0A2R5G1B1"/>
<dbReference type="PROSITE" id="PS50011">
    <property type="entry name" value="PROTEIN_KINASE_DOM"/>
    <property type="match status" value="2"/>
</dbReference>
<dbReference type="GO" id="GO:0004674">
    <property type="term" value="F:protein serine/threonine kinase activity"/>
    <property type="evidence" value="ECO:0007669"/>
    <property type="project" value="UniProtKB-KW"/>
</dbReference>
<evidence type="ECO:0000256" key="6">
    <source>
        <dbReference type="ARBA" id="ARBA00038035"/>
    </source>
</evidence>
<evidence type="ECO:0000313" key="15">
    <source>
        <dbReference type="EMBL" id="GBG24315.1"/>
    </source>
</evidence>
<keyword evidence="13" id="KW-0472">Membrane</keyword>
<proteinExistence type="inferred from homology"/>
<dbReference type="PANTHER" id="PTHR48013:SF9">
    <property type="entry name" value="DUAL SPECIFICITY MITOGEN-ACTIVATED PROTEIN KINASE KINASE 5"/>
    <property type="match status" value="1"/>
</dbReference>
<dbReference type="SMART" id="SM00220">
    <property type="entry name" value="S_TKc"/>
    <property type="match status" value="2"/>
</dbReference>
<dbReference type="EC" id="2.7.12.2" evidence="7"/>
<sequence>MMELEQELRLEPELSALQELAEEERALARRALAGDTDAGTVAAIVLAVLLAAALCVIATLWLRKTTPSRRHFKYAFNDEDEEEVEDEEEEDSGNGEDYGTKESQNDFPNEATMHKQGLAGPGEHQFEGPGGEYEGDTEGDDARLSASGDTPGRRVFRKRKSPAARSATSPADARTPPGGSPGSTSSSSSAAARRAQRRAKRSPAVASTPEEELIGRVKGLNAASVLGIDLSKLRLGPSIGEGANGRVFRGTYMGSNVAIKEIMSLAPVDDVEHHFVTELEALRRLRHPHVVELYGAAVTRSLVSADRLRYLLVTELAPCSLRDLLDSDEVITFKQALRLATELSKGCAYLHAMKVVHFDIKPANVLLSDSGRVKICDLGVSRLGSNAAQGKGSGESAIRGTPTYAAPEIMRGKTALLSYGVDVYSFSILFWELLHRRNPFPKSWTLAVLFNRVLDGHRPAIGPLVPARLRRLIMQCWDPISIRRPEFENILVELAWSETEMRHPERAFLSTHLVEVWFEGKFRNGRISRNVGQGNYEVVLQGEIQERTFPASEIVLTDGGGGVTTTLAVANEVEGKRNTGEDGIVFHVVNDEGPRGRTGAGRGVSDPTGRRDRRGGPVHGSSTGAGSGAGASGDADSSESWQGTTASTGFTNTPTPTSRVSGSSGTEDLLSDDASWDRDTFSVDIEGIRIGEYGIITPQGDLDDDNSPSLARTHRGNFRADLVVLNEVGRGASGVVHRALQLKNFQLVAIKSIRVKDSLSRYQIAKEIRALDAVVKSSPTSQLAVNLTQMYGAYWEPEDASVRIVLEYMDGGSCDDMLINWRPPSEHLLAAIAIGTLKGMQQLHSSFRLHRDIKPANVLIDKRKGAKLSDLGLARDMMAQEGAKDHINDALAETFVGTISYMSPERLEGKSYSYAADVWALGVTLTSLAIGKNPFRNYSFFQLLEYFQQSAVPTVPDTYTEDLRDFLAQCLQKLPQDRATTEQLLSHPWITAYERGELPDPLGILRQYISDASEGSRYKRNDLNYISSRVNEHLRQYLGSQNGEEPTQVVVPVSKVRNLAAQLGLPTRHVVKGFKSRK</sequence>
<feature type="binding site" evidence="11">
    <location>
        <position position="260"/>
    </location>
    <ligand>
        <name>ATP</name>
        <dbReference type="ChEBI" id="CHEBI:30616"/>
    </ligand>
</feature>
<keyword evidence="4 15" id="KW-0418">Kinase</keyword>
<dbReference type="InParanoid" id="A0A2R5G1B1"/>
<evidence type="ECO:0000256" key="12">
    <source>
        <dbReference type="SAM" id="MobiDB-lite"/>
    </source>
</evidence>
<dbReference type="EMBL" id="BEYU01000005">
    <property type="protein sequence ID" value="GBG24315.1"/>
    <property type="molecule type" value="Genomic_DNA"/>
</dbReference>
<evidence type="ECO:0000256" key="7">
    <source>
        <dbReference type="ARBA" id="ARBA00038999"/>
    </source>
</evidence>
<feature type="domain" description="Protein kinase" evidence="14">
    <location>
        <begin position="722"/>
        <end position="990"/>
    </location>
</feature>
<dbReference type="InterPro" id="IPR011009">
    <property type="entry name" value="Kinase-like_dom_sf"/>
</dbReference>
<feature type="compositionally biased region" description="Polar residues" evidence="12">
    <location>
        <begin position="639"/>
        <end position="666"/>
    </location>
</feature>
<dbReference type="SUPFAM" id="SSF56112">
    <property type="entry name" value="Protein kinase-like (PK-like)"/>
    <property type="match status" value="2"/>
</dbReference>
<dbReference type="PROSITE" id="PS00108">
    <property type="entry name" value="PROTEIN_KINASE_ST"/>
    <property type="match status" value="1"/>
</dbReference>
<keyword evidence="3 11" id="KW-0547">Nucleotide-binding</keyword>
<evidence type="ECO:0000256" key="10">
    <source>
        <dbReference type="ARBA" id="ARBA00051693"/>
    </source>
</evidence>
<feature type="compositionally biased region" description="Acidic residues" evidence="12">
    <location>
        <begin position="77"/>
        <end position="94"/>
    </location>
</feature>
<evidence type="ECO:0000259" key="14">
    <source>
        <dbReference type="PROSITE" id="PS50011"/>
    </source>
</evidence>
<dbReference type="PANTHER" id="PTHR48013">
    <property type="entry name" value="DUAL SPECIFICITY MITOGEN-ACTIVATED PROTEIN KINASE KINASE 5-RELATED"/>
    <property type="match status" value="1"/>
</dbReference>
<evidence type="ECO:0000256" key="5">
    <source>
        <dbReference type="ARBA" id="ARBA00022840"/>
    </source>
</evidence>
<evidence type="ECO:0000256" key="1">
    <source>
        <dbReference type="ARBA" id="ARBA00022527"/>
    </source>
</evidence>
<evidence type="ECO:0000256" key="2">
    <source>
        <dbReference type="ARBA" id="ARBA00022679"/>
    </source>
</evidence>
<feature type="compositionally biased region" description="Low complexity" evidence="12">
    <location>
        <begin position="173"/>
        <end position="193"/>
    </location>
</feature>
<dbReference type="GO" id="GO:0005524">
    <property type="term" value="F:ATP binding"/>
    <property type="evidence" value="ECO:0007669"/>
    <property type="project" value="UniProtKB-UniRule"/>
</dbReference>
<dbReference type="InterPro" id="IPR017441">
    <property type="entry name" value="Protein_kinase_ATP_BS"/>
</dbReference>
<dbReference type="InterPro" id="IPR001245">
    <property type="entry name" value="Ser-Thr/Tyr_kinase_cat_dom"/>
</dbReference>
<keyword evidence="13" id="KW-1133">Transmembrane helix</keyword>
<comment type="similarity">
    <text evidence="6">Belongs to the protein kinase superfamily. STE Ser/Thr protein kinase family. MAP kinase kinase subfamily.</text>
</comment>
<dbReference type="Gene3D" id="1.10.510.10">
    <property type="entry name" value="Transferase(Phosphotransferase) domain 1"/>
    <property type="match status" value="2"/>
</dbReference>
<reference evidence="15 16" key="1">
    <citation type="submission" date="2017-12" db="EMBL/GenBank/DDBJ databases">
        <title>Sequencing, de novo assembly and annotation of complete genome of a new Thraustochytrid species, strain FCC1311.</title>
        <authorList>
            <person name="Sedici K."/>
            <person name="Godart F."/>
            <person name="Aiese Cigliano R."/>
            <person name="Sanseverino W."/>
            <person name="Barakat M."/>
            <person name="Ortet P."/>
            <person name="Marechal E."/>
            <person name="Cagnac O."/>
            <person name="Amato A."/>
        </authorList>
    </citation>
    <scope>NUCLEOTIDE SEQUENCE [LARGE SCALE GENOMIC DNA]</scope>
</reference>
<gene>
    <name evidence="15" type="ORF">FCC1311_005332</name>
</gene>
<dbReference type="Pfam" id="PF07714">
    <property type="entry name" value="PK_Tyr_Ser-Thr"/>
    <property type="match status" value="1"/>
</dbReference>
<comment type="catalytic activity">
    <reaction evidence="8">
        <text>L-seryl-[protein] + ATP = O-phospho-L-seryl-[protein] + ADP + H(+)</text>
        <dbReference type="Rhea" id="RHEA:17989"/>
        <dbReference type="Rhea" id="RHEA-COMP:9863"/>
        <dbReference type="Rhea" id="RHEA-COMP:11604"/>
        <dbReference type="ChEBI" id="CHEBI:15378"/>
        <dbReference type="ChEBI" id="CHEBI:29999"/>
        <dbReference type="ChEBI" id="CHEBI:30616"/>
        <dbReference type="ChEBI" id="CHEBI:83421"/>
        <dbReference type="ChEBI" id="CHEBI:456216"/>
        <dbReference type="EC" id="2.7.12.2"/>
    </reaction>
</comment>
<comment type="catalytic activity">
    <reaction evidence="10">
        <text>L-tyrosyl-[protein] + ATP = O-phospho-L-tyrosyl-[protein] + ADP + H(+)</text>
        <dbReference type="Rhea" id="RHEA:10596"/>
        <dbReference type="Rhea" id="RHEA-COMP:10136"/>
        <dbReference type="Rhea" id="RHEA-COMP:20101"/>
        <dbReference type="ChEBI" id="CHEBI:15378"/>
        <dbReference type="ChEBI" id="CHEBI:30616"/>
        <dbReference type="ChEBI" id="CHEBI:46858"/>
        <dbReference type="ChEBI" id="CHEBI:61978"/>
        <dbReference type="ChEBI" id="CHEBI:456216"/>
        <dbReference type="EC" id="2.7.12.2"/>
    </reaction>
</comment>
<dbReference type="Proteomes" id="UP000241890">
    <property type="component" value="Unassembled WGS sequence"/>
</dbReference>
<dbReference type="OrthoDB" id="184922at2759"/>
<feature type="domain" description="Protein kinase" evidence="14">
    <location>
        <begin position="233"/>
        <end position="506"/>
    </location>
</feature>
<dbReference type="InterPro" id="IPR000719">
    <property type="entry name" value="Prot_kinase_dom"/>
</dbReference>
<dbReference type="PROSITE" id="PS00107">
    <property type="entry name" value="PROTEIN_KINASE_ATP"/>
    <property type="match status" value="2"/>
</dbReference>
<feature type="region of interest" description="Disordered" evidence="12">
    <location>
        <begin position="581"/>
        <end position="672"/>
    </location>
</feature>
<feature type="binding site" evidence="11">
    <location>
        <position position="751"/>
    </location>
    <ligand>
        <name>ATP</name>
        <dbReference type="ChEBI" id="CHEBI:30616"/>
    </ligand>
</feature>
<dbReference type="InterPro" id="IPR008271">
    <property type="entry name" value="Ser/Thr_kinase_AS"/>
</dbReference>
<evidence type="ECO:0000256" key="11">
    <source>
        <dbReference type="PROSITE-ProRule" id="PRU10141"/>
    </source>
</evidence>
<comment type="catalytic activity">
    <reaction evidence="9">
        <text>L-threonyl-[protein] + ATP = O-phospho-L-threonyl-[protein] + ADP + H(+)</text>
        <dbReference type="Rhea" id="RHEA:46608"/>
        <dbReference type="Rhea" id="RHEA-COMP:11060"/>
        <dbReference type="Rhea" id="RHEA-COMP:11605"/>
        <dbReference type="ChEBI" id="CHEBI:15378"/>
        <dbReference type="ChEBI" id="CHEBI:30013"/>
        <dbReference type="ChEBI" id="CHEBI:30616"/>
        <dbReference type="ChEBI" id="CHEBI:61977"/>
        <dbReference type="ChEBI" id="CHEBI:456216"/>
        <dbReference type="EC" id="2.7.12.2"/>
    </reaction>
</comment>
<evidence type="ECO:0000256" key="13">
    <source>
        <dbReference type="SAM" id="Phobius"/>
    </source>
</evidence>
<dbReference type="GO" id="GO:0004708">
    <property type="term" value="F:MAP kinase kinase activity"/>
    <property type="evidence" value="ECO:0007669"/>
    <property type="project" value="UniProtKB-EC"/>
</dbReference>
<organism evidence="15 16">
    <name type="scientific">Hondaea fermentalgiana</name>
    <dbReference type="NCBI Taxonomy" id="2315210"/>
    <lineage>
        <taxon>Eukaryota</taxon>
        <taxon>Sar</taxon>
        <taxon>Stramenopiles</taxon>
        <taxon>Bigyra</taxon>
        <taxon>Labyrinthulomycetes</taxon>
        <taxon>Thraustochytrida</taxon>
        <taxon>Thraustochytriidae</taxon>
        <taxon>Hondaea</taxon>
    </lineage>
</organism>
<comment type="caution">
    <text evidence="15">The sequence shown here is derived from an EMBL/GenBank/DDBJ whole genome shotgun (WGS) entry which is preliminary data.</text>
</comment>
<evidence type="ECO:0000256" key="8">
    <source>
        <dbReference type="ARBA" id="ARBA00049014"/>
    </source>
</evidence>
<keyword evidence="2" id="KW-0808">Transferase</keyword>
<name>A0A2R5G1B1_9STRA</name>
<keyword evidence="5 11" id="KW-0067">ATP-binding</keyword>
<evidence type="ECO:0000256" key="3">
    <source>
        <dbReference type="ARBA" id="ARBA00022741"/>
    </source>
</evidence>
<evidence type="ECO:0000256" key="4">
    <source>
        <dbReference type="ARBA" id="ARBA00022777"/>
    </source>
</evidence>
<feature type="region of interest" description="Disordered" evidence="12">
    <location>
        <begin position="77"/>
        <end position="211"/>
    </location>
</feature>
<evidence type="ECO:0000313" key="16">
    <source>
        <dbReference type="Proteomes" id="UP000241890"/>
    </source>
</evidence>
<dbReference type="Pfam" id="PF00069">
    <property type="entry name" value="Pkinase"/>
    <property type="match status" value="1"/>
</dbReference>
<keyword evidence="1" id="KW-0723">Serine/threonine-protein kinase</keyword>
<evidence type="ECO:0000256" key="9">
    <source>
        <dbReference type="ARBA" id="ARBA00049299"/>
    </source>
</evidence>
<accession>A0A2R5G1B1</accession>